<protein>
    <submittedName>
        <fullName evidence="1">Uncharacterized protein</fullName>
    </submittedName>
</protein>
<dbReference type="Proteomes" id="UP000433050">
    <property type="component" value="Unassembled WGS sequence"/>
</dbReference>
<accession>A0A5S9P8Z4</accession>
<dbReference type="EMBL" id="CACSAS010000001">
    <property type="protein sequence ID" value="CAA0100152.1"/>
    <property type="molecule type" value="Genomic_DNA"/>
</dbReference>
<reference evidence="1 2" key="1">
    <citation type="submission" date="2019-12" db="EMBL/GenBank/DDBJ databases">
        <authorList>
            <person name="Reyes-Prieto M."/>
        </authorList>
    </citation>
    <scope>NUCLEOTIDE SEQUENCE [LARGE SCALE GENOMIC DNA]</scope>
    <source>
        <strain evidence="1">HF14-78462</strain>
    </source>
</reference>
<organism evidence="1 2">
    <name type="scientific">Starkeya nomas</name>
    <dbReference type="NCBI Taxonomy" id="2666134"/>
    <lineage>
        <taxon>Bacteria</taxon>
        <taxon>Pseudomonadati</taxon>
        <taxon>Pseudomonadota</taxon>
        <taxon>Alphaproteobacteria</taxon>
        <taxon>Hyphomicrobiales</taxon>
        <taxon>Xanthobacteraceae</taxon>
        <taxon>Starkeya</taxon>
    </lineage>
</organism>
<evidence type="ECO:0000313" key="2">
    <source>
        <dbReference type="Proteomes" id="UP000433050"/>
    </source>
</evidence>
<keyword evidence="2" id="KW-1185">Reference proteome</keyword>
<evidence type="ECO:0000313" key="1">
    <source>
        <dbReference type="EMBL" id="CAA0100152.1"/>
    </source>
</evidence>
<name>A0A5S9P8Z4_9HYPH</name>
<gene>
    <name evidence="1" type="ORF">STARVERO_02574</name>
</gene>
<sequence>MIVDAAPPRTAARLLPQRTWKPVATVRRALADILLVTPADLKQHVDDVAGTIVQRHGFVSYRAHIARVGRGRQIELCFIVPAAWPARRLEEWDAIRDEIGALIGRDSPDRWMTIVFTTDPEWAD</sequence>
<proteinExistence type="predicted"/>
<dbReference type="AlphaFoldDB" id="A0A5S9P8Z4"/>